<dbReference type="RefSeq" id="WP_026815130.1">
    <property type="nucleotide sequence ID" value="NZ_BMWP01000001.1"/>
</dbReference>
<feature type="transmembrane region" description="Helical" evidence="7">
    <location>
        <begin position="79"/>
        <end position="102"/>
    </location>
</feature>
<comment type="subcellular location">
    <subcellularLocation>
        <location evidence="1">Cell membrane</location>
        <topology evidence="1">Multi-pass membrane protein</topology>
    </subcellularLocation>
</comment>
<evidence type="ECO:0000256" key="2">
    <source>
        <dbReference type="ARBA" id="ARBA00007430"/>
    </source>
</evidence>
<organism evidence="8 9">
    <name type="scientific">Arenibacter certesii</name>
    <dbReference type="NCBI Taxonomy" id="228955"/>
    <lineage>
        <taxon>Bacteria</taxon>
        <taxon>Pseudomonadati</taxon>
        <taxon>Bacteroidota</taxon>
        <taxon>Flavobacteriia</taxon>
        <taxon>Flavobacteriales</taxon>
        <taxon>Flavobacteriaceae</taxon>
        <taxon>Arenibacter</taxon>
    </lineage>
</organism>
<evidence type="ECO:0000256" key="5">
    <source>
        <dbReference type="ARBA" id="ARBA00022989"/>
    </source>
</evidence>
<comment type="caution">
    <text evidence="8">The sequence shown here is derived from an EMBL/GenBank/DDBJ whole genome shotgun (WGS) entry which is preliminary data.</text>
</comment>
<evidence type="ECO:0000256" key="1">
    <source>
        <dbReference type="ARBA" id="ARBA00004651"/>
    </source>
</evidence>
<dbReference type="GO" id="GO:0005886">
    <property type="term" value="C:plasma membrane"/>
    <property type="evidence" value="ECO:0007669"/>
    <property type="project" value="UniProtKB-SubCell"/>
</dbReference>
<accession>A0A918MHB4</accession>
<feature type="transmembrane region" description="Helical" evidence="7">
    <location>
        <begin position="286"/>
        <end position="306"/>
    </location>
</feature>
<name>A0A918MHB4_9FLAO</name>
<feature type="transmembrane region" description="Helical" evidence="7">
    <location>
        <begin position="363"/>
        <end position="384"/>
    </location>
</feature>
<feature type="transmembrane region" description="Helical" evidence="7">
    <location>
        <begin position="12"/>
        <end position="35"/>
    </location>
</feature>
<evidence type="ECO:0000313" key="9">
    <source>
        <dbReference type="Proteomes" id="UP000634668"/>
    </source>
</evidence>
<sequence length="481" mass="54740">MSLINQAKKGVFWTFLQQFSVLGINFIVQIFLARLLLPSDFGLIAMITVFVAVGQSLSDSGMTSSLIRNKVNTEADYGTVFITNFVVSCFIFVMVYFFAPVVSSFYEQEILTDLLRSYSLIFIISSFYAVQIAKFSKELNFKSQFTYQLPSVIIGSIVAIIMAKNGFGVWSLIGLNITQAISFSIILWLFYKWRPKFIFDRTIFRGHFNYGYKLTISSLLTNLYLNLYKIIIGKLFTPATVGYFNQADGLRQFPVNQLSNVFNKVSFPLFASIQHDDEKLKNSYRIILNVVLSLSSSIMIISILIAEPLYLVVYGFKWLPAVPYFQILCLASIFLPVNIYNLNILKVKGRTDLYLKIDVIKKIIGVAALLSSLHFGIEGIVWSLCLTNIFFAYFNGFFSGQLISYSLREQFADTLRVISIAAIPGIINYILIQLYFNHFPNLLFIVVVVTLYMAGYIPLLFIFNKTFIKNVKKVLQSKNIA</sequence>
<keyword evidence="3" id="KW-1003">Cell membrane</keyword>
<feature type="transmembrane region" description="Helical" evidence="7">
    <location>
        <begin position="169"/>
        <end position="191"/>
    </location>
</feature>
<dbReference type="Proteomes" id="UP000634668">
    <property type="component" value="Unassembled WGS sequence"/>
</dbReference>
<proteinExistence type="inferred from homology"/>
<dbReference type="PANTHER" id="PTHR30250:SF10">
    <property type="entry name" value="LIPOPOLYSACCHARIDE BIOSYNTHESIS PROTEIN WZXC"/>
    <property type="match status" value="1"/>
</dbReference>
<gene>
    <name evidence="8" type="ORF">GCM10007383_01310</name>
</gene>
<dbReference type="InterPro" id="IPR050833">
    <property type="entry name" value="Poly_Biosynth_Transport"/>
</dbReference>
<keyword evidence="4 7" id="KW-0812">Transmembrane</keyword>
<keyword evidence="5 7" id="KW-1133">Transmembrane helix</keyword>
<evidence type="ECO:0000256" key="6">
    <source>
        <dbReference type="ARBA" id="ARBA00023136"/>
    </source>
</evidence>
<reference evidence="8" key="1">
    <citation type="journal article" date="2014" name="Int. J. Syst. Evol. Microbiol.">
        <title>Complete genome sequence of Corynebacterium casei LMG S-19264T (=DSM 44701T), isolated from a smear-ripened cheese.</title>
        <authorList>
            <consortium name="US DOE Joint Genome Institute (JGI-PGF)"/>
            <person name="Walter F."/>
            <person name="Albersmeier A."/>
            <person name="Kalinowski J."/>
            <person name="Ruckert C."/>
        </authorList>
    </citation>
    <scope>NUCLEOTIDE SEQUENCE</scope>
    <source>
        <strain evidence="8">KCTC 12113</strain>
    </source>
</reference>
<evidence type="ECO:0000256" key="4">
    <source>
        <dbReference type="ARBA" id="ARBA00022692"/>
    </source>
</evidence>
<feature type="transmembrane region" description="Helical" evidence="7">
    <location>
        <begin position="114"/>
        <end position="133"/>
    </location>
</feature>
<keyword evidence="6 7" id="KW-0472">Membrane</keyword>
<evidence type="ECO:0000313" key="8">
    <source>
        <dbReference type="EMBL" id="GGW22044.1"/>
    </source>
</evidence>
<dbReference type="AlphaFoldDB" id="A0A918MHB4"/>
<evidence type="ECO:0000256" key="7">
    <source>
        <dbReference type="SAM" id="Phobius"/>
    </source>
</evidence>
<keyword evidence="9" id="KW-1185">Reference proteome</keyword>
<comment type="similarity">
    <text evidence="2">Belongs to the polysaccharide synthase family.</text>
</comment>
<dbReference type="CDD" id="cd13127">
    <property type="entry name" value="MATE_tuaB_like"/>
    <property type="match status" value="1"/>
</dbReference>
<dbReference type="PANTHER" id="PTHR30250">
    <property type="entry name" value="PST FAMILY PREDICTED COLANIC ACID TRANSPORTER"/>
    <property type="match status" value="1"/>
</dbReference>
<protein>
    <submittedName>
        <fullName evidence="8">Lipopolysaccharide biosynthesis protein</fullName>
    </submittedName>
</protein>
<feature type="transmembrane region" description="Helical" evidence="7">
    <location>
        <begin position="442"/>
        <end position="463"/>
    </location>
</feature>
<feature type="transmembrane region" description="Helical" evidence="7">
    <location>
        <begin position="390"/>
        <end position="407"/>
    </location>
</feature>
<dbReference type="Pfam" id="PF13440">
    <property type="entry name" value="Polysacc_synt_3"/>
    <property type="match status" value="1"/>
</dbReference>
<feature type="transmembrane region" description="Helical" evidence="7">
    <location>
        <begin position="145"/>
        <end position="163"/>
    </location>
</feature>
<evidence type="ECO:0000256" key="3">
    <source>
        <dbReference type="ARBA" id="ARBA00022475"/>
    </source>
</evidence>
<reference evidence="8" key="2">
    <citation type="submission" date="2020-09" db="EMBL/GenBank/DDBJ databases">
        <authorList>
            <person name="Sun Q."/>
            <person name="Kim S."/>
        </authorList>
    </citation>
    <scope>NUCLEOTIDE SEQUENCE</scope>
    <source>
        <strain evidence="8">KCTC 12113</strain>
    </source>
</reference>
<feature type="transmembrane region" description="Helical" evidence="7">
    <location>
        <begin position="414"/>
        <end position="436"/>
    </location>
</feature>
<dbReference type="EMBL" id="BMWP01000001">
    <property type="protein sequence ID" value="GGW22044.1"/>
    <property type="molecule type" value="Genomic_DNA"/>
</dbReference>
<feature type="transmembrane region" description="Helical" evidence="7">
    <location>
        <begin position="318"/>
        <end position="342"/>
    </location>
</feature>